<gene>
    <name evidence="1" type="ORF">g.148047</name>
</gene>
<dbReference type="EMBL" id="GGMS01012280">
    <property type="protein sequence ID" value="MBY81483.1"/>
    <property type="molecule type" value="Transcribed_RNA"/>
</dbReference>
<name>A0A2S2QUZ7_9HEMI</name>
<reference evidence="1" key="1">
    <citation type="submission" date="2018-04" db="EMBL/GenBank/DDBJ databases">
        <title>Transcriptome assembly of Sipha flava.</title>
        <authorList>
            <person name="Scully E.D."/>
            <person name="Geib S.M."/>
            <person name="Palmer N.A."/>
            <person name="Koch K."/>
            <person name="Bradshaw J."/>
            <person name="Heng-Moss T."/>
            <person name="Sarath G."/>
        </authorList>
    </citation>
    <scope>NUCLEOTIDE SEQUENCE</scope>
</reference>
<sequence>MYYIIVVYNVSGACLYIIMCTERRRHLYGFLPVSVCVHDRTHPHKCTSSYPAISRCRRATAVRPFDARESYRGGGVKSGLECGIFETETNRKKSYKIQKSIRYDIEPRSPGG</sequence>
<proteinExistence type="predicted"/>
<organism evidence="1">
    <name type="scientific">Sipha flava</name>
    <name type="common">yellow sugarcane aphid</name>
    <dbReference type="NCBI Taxonomy" id="143950"/>
    <lineage>
        <taxon>Eukaryota</taxon>
        <taxon>Metazoa</taxon>
        <taxon>Ecdysozoa</taxon>
        <taxon>Arthropoda</taxon>
        <taxon>Hexapoda</taxon>
        <taxon>Insecta</taxon>
        <taxon>Pterygota</taxon>
        <taxon>Neoptera</taxon>
        <taxon>Paraneoptera</taxon>
        <taxon>Hemiptera</taxon>
        <taxon>Sternorrhyncha</taxon>
        <taxon>Aphidomorpha</taxon>
        <taxon>Aphidoidea</taxon>
        <taxon>Aphididae</taxon>
        <taxon>Sipha</taxon>
    </lineage>
</organism>
<dbReference type="AlphaFoldDB" id="A0A2S2QUZ7"/>
<accession>A0A2S2QUZ7</accession>
<protein>
    <submittedName>
        <fullName evidence="1">Uncharacterized protein</fullName>
    </submittedName>
</protein>
<evidence type="ECO:0000313" key="1">
    <source>
        <dbReference type="EMBL" id="MBY81483.1"/>
    </source>
</evidence>